<reference evidence="14 15" key="1">
    <citation type="submission" date="2020-03" db="EMBL/GenBank/DDBJ databases">
        <title>FDA dAtabase for Regulatory Grade micrObial Sequences (FDA-ARGOS): Supporting development and validation of Infectious Disease Dx tests.</title>
        <authorList>
            <person name="Campos J."/>
            <person name="Goldberg B."/>
            <person name="Tallon L."/>
            <person name="Sadzewicz L."/>
            <person name="Vavikolanu K."/>
            <person name="Mehta A."/>
            <person name="Aluvathingal J."/>
            <person name="Nadendla S."/>
            <person name="Nandy P."/>
            <person name="Geyer C."/>
            <person name="Yan Y."/>
            <person name="Sichtig H."/>
        </authorList>
    </citation>
    <scope>NUCLEOTIDE SEQUENCE [LARGE SCALE GENOMIC DNA]</scope>
    <source>
        <strain evidence="14 15">FDAARGOS_656</strain>
    </source>
</reference>
<accession>A0A8H6F3A6</accession>
<dbReference type="EMBL" id="JABWAD010000055">
    <property type="protein sequence ID" value="KAF6067031.1"/>
    <property type="molecule type" value="Genomic_DNA"/>
</dbReference>
<dbReference type="PANTHER" id="PTHR15415:SF7">
    <property type="entry name" value="MICOS COMPLEX SUBUNIT MIC60"/>
    <property type="match status" value="1"/>
</dbReference>
<dbReference type="GO" id="GO:0061617">
    <property type="term" value="C:MICOS complex"/>
    <property type="evidence" value="ECO:0007669"/>
    <property type="project" value="TreeGrafter"/>
</dbReference>
<evidence type="ECO:0000313" key="14">
    <source>
        <dbReference type="EMBL" id="KAF6067031.1"/>
    </source>
</evidence>
<evidence type="ECO:0000256" key="11">
    <source>
        <dbReference type="ARBA" id="ARBA00025571"/>
    </source>
</evidence>
<gene>
    <name evidence="14" type="ORF">FOB64_004469</name>
</gene>
<comment type="caution">
    <text evidence="14">The sequence shown here is derived from an EMBL/GenBank/DDBJ whole genome shotgun (WGS) entry which is preliminary data.</text>
</comment>
<dbReference type="AlphaFoldDB" id="A0A8H6F3A6"/>
<keyword evidence="7" id="KW-1133">Transmembrane helix</keyword>
<evidence type="ECO:0000256" key="1">
    <source>
        <dbReference type="ARBA" id="ARBA00004434"/>
    </source>
</evidence>
<dbReference type="GO" id="GO:0042407">
    <property type="term" value="P:cristae formation"/>
    <property type="evidence" value="ECO:0007669"/>
    <property type="project" value="TreeGrafter"/>
</dbReference>
<evidence type="ECO:0000256" key="9">
    <source>
        <dbReference type="ARBA" id="ARBA00023128"/>
    </source>
</evidence>
<evidence type="ECO:0000313" key="15">
    <source>
        <dbReference type="Proteomes" id="UP000536275"/>
    </source>
</evidence>
<protein>
    <recommendedName>
        <fullName evidence="3 12">MICOS complex subunit MIC60</fullName>
    </recommendedName>
    <alternativeName>
        <fullName evidence="12">Mitofilin</fullName>
    </alternativeName>
</protein>
<evidence type="ECO:0000256" key="7">
    <source>
        <dbReference type="ARBA" id="ARBA00022989"/>
    </source>
</evidence>
<evidence type="ECO:0000256" key="10">
    <source>
        <dbReference type="ARBA" id="ARBA00023136"/>
    </source>
</evidence>
<dbReference type="Pfam" id="PF09731">
    <property type="entry name" value="Mitofilin"/>
    <property type="match status" value="1"/>
</dbReference>
<dbReference type="InterPro" id="IPR019133">
    <property type="entry name" value="MIC60"/>
</dbReference>
<organism evidence="14 15">
    <name type="scientific">Candida albicans</name>
    <name type="common">Yeast</name>
    <dbReference type="NCBI Taxonomy" id="5476"/>
    <lineage>
        <taxon>Eukaryota</taxon>
        <taxon>Fungi</taxon>
        <taxon>Dikarya</taxon>
        <taxon>Ascomycota</taxon>
        <taxon>Saccharomycotina</taxon>
        <taxon>Pichiomycetes</taxon>
        <taxon>Debaryomycetaceae</taxon>
        <taxon>Candida/Lodderomyces clade</taxon>
        <taxon>Candida</taxon>
    </lineage>
</organism>
<evidence type="ECO:0000256" key="13">
    <source>
        <dbReference type="SAM" id="Coils"/>
    </source>
</evidence>
<sequence length="434" mass="48244">MDPPRIYKKHGTLKNKFTDVKLPTKDDIDELTQKLEHRGEDIIKETKKKIASTHIGHKSGTDLTPTEQLQRGVEIESVKKDVAHLPLIELNSDLGKSVDETVKQTITSFNNFIQSIDASSLATKDDKLITSINTSVNQLASRLNSLTKDFDNELQNKLKNLLHQFSTEKQQLEAKLNQKLSQEIQAARAAISQAASNAVAMVRIEQTKNFEKLVSEKLNEERNGRLANLEKLNDRIVELEKFAEGFETQIVSNHKKAIIHQAVSKLKSLLLAPAAGDKPQPIKPYIDELTKIATDDEVLALAIKDLSPLITNESTHSILTNAQLLSRWEQLAPELRSASLLPPNAGLLGHLASIVFSKLLLPVKGVKEDGKDIESVIGRVESSLARGELDIAVEEAANLKGWSRKLANDWVVEGRKRLEIEFLLGLIESESKII</sequence>
<evidence type="ECO:0000256" key="3">
    <source>
        <dbReference type="ARBA" id="ARBA00018116"/>
    </source>
</evidence>
<comment type="subunit">
    <text evidence="12">Component of the mitochondrial contact site and cristae organizing system (MICOS) complex.</text>
</comment>
<feature type="coiled-coil region" evidence="13">
    <location>
        <begin position="155"/>
        <end position="249"/>
    </location>
</feature>
<keyword evidence="8 13" id="KW-0175">Coiled coil</keyword>
<evidence type="ECO:0000256" key="5">
    <source>
        <dbReference type="ARBA" id="ARBA00022792"/>
    </source>
</evidence>
<name>A0A8H6F3A6_CANAX</name>
<comment type="subcellular location">
    <subcellularLocation>
        <location evidence="1 12">Mitochondrion inner membrane</location>
        <topology evidence="1 12">Single-pass membrane protein</topology>
    </subcellularLocation>
</comment>
<comment type="function">
    <text evidence="11">Component of the MICOS complex, a large protein complex of the mitochondrial inner membrane that plays crucial roles in the maintenance of crista junctions, inner membrane architecture, and formation of contact sites to the outer membrane. Plays a role in keeping cristae membranes connected to the inner boundary membrane. Also promotes protein import via the mitochondrial intermembrane space assembly (MIA) pathway.</text>
</comment>
<dbReference type="PANTHER" id="PTHR15415">
    <property type="entry name" value="MITOFILIN"/>
    <property type="match status" value="1"/>
</dbReference>
<keyword evidence="9 12" id="KW-0496">Mitochondrion</keyword>
<evidence type="ECO:0000256" key="2">
    <source>
        <dbReference type="ARBA" id="ARBA00010877"/>
    </source>
</evidence>
<evidence type="ECO:0000256" key="6">
    <source>
        <dbReference type="ARBA" id="ARBA00022946"/>
    </source>
</evidence>
<dbReference type="Proteomes" id="UP000536275">
    <property type="component" value="Unassembled WGS sequence"/>
</dbReference>
<keyword evidence="10" id="KW-0472">Membrane</keyword>
<keyword evidence="6" id="KW-0809">Transit peptide</keyword>
<evidence type="ECO:0000256" key="12">
    <source>
        <dbReference type="RuleBase" id="RU363000"/>
    </source>
</evidence>
<evidence type="ECO:0000256" key="8">
    <source>
        <dbReference type="ARBA" id="ARBA00023054"/>
    </source>
</evidence>
<comment type="similarity">
    <text evidence="2 12">Belongs to the MICOS complex subunit Mic60 family.</text>
</comment>
<evidence type="ECO:0000256" key="4">
    <source>
        <dbReference type="ARBA" id="ARBA00022692"/>
    </source>
</evidence>
<keyword evidence="4 12" id="KW-0812">Transmembrane</keyword>
<keyword evidence="5 12" id="KW-0999">Mitochondrion inner membrane</keyword>
<proteinExistence type="inferred from homology"/>